<feature type="site" description="Transition state stabilizer" evidence="7">
    <location>
        <position position="25"/>
    </location>
</feature>
<dbReference type="GO" id="GO:0019288">
    <property type="term" value="P:isopentenyl diphosphate biosynthetic process, methylerythritol 4-phosphate pathway"/>
    <property type="evidence" value="ECO:0007669"/>
    <property type="project" value="UniProtKB-UniRule"/>
</dbReference>
<dbReference type="InterPro" id="IPR018294">
    <property type="entry name" value="ISPD_synthase_CS"/>
</dbReference>
<dbReference type="InterPro" id="IPR029044">
    <property type="entry name" value="Nucleotide-diphossugar_trans"/>
</dbReference>
<comment type="pathway">
    <text evidence="2 7">Isoprenoid biosynthesis; isopentenyl diphosphate biosynthesis via DXP pathway; isopentenyl diphosphate from 1-deoxy-D-xylulose 5-phosphate: step 2/6.</text>
</comment>
<dbReference type="Pfam" id="PF01128">
    <property type="entry name" value="IspD"/>
    <property type="match status" value="2"/>
</dbReference>
<gene>
    <name evidence="7 8" type="primary">ispD</name>
    <name evidence="8" type="ORF">Ana3638_03255</name>
</gene>
<keyword evidence="4 7" id="KW-0808">Transferase</keyword>
<evidence type="ECO:0000256" key="5">
    <source>
        <dbReference type="ARBA" id="ARBA00022695"/>
    </source>
</evidence>
<comment type="function">
    <text evidence="7">Catalyzes the formation of 4-diphosphocytidyl-2-C-methyl-D-erythritol from CTP and 2-C-methyl-D-erythritol 4-phosphate (MEP).</text>
</comment>
<reference evidence="8 9" key="1">
    <citation type="submission" date="2020-01" db="EMBL/GenBank/DDBJ databases">
        <title>Genome analysis of Anaerocolumna sp. CBA3638.</title>
        <authorList>
            <person name="Kim J."/>
            <person name="Roh S.W."/>
        </authorList>
    </citation>
    <scope>NUCLEOTIDE SEQUENCE [LARGE SCALE GENOMIC DNA]</scope>
    <source>
        <strain evidence="8 9">CBA3638</strain>
    </source>
</reference>
<dbReference type="CDD" id="cd02516">
    <property type="entry name" value="CDP-ME_synthetase"/>
    <property type="match status" value="1"/>
</dbReference>
<dbReference type="FunFam" id="3.90.550.10:FF:000003">
    <property type="entry name" value="2-C-methyl-D-erythritol 4-phosphate cytidylyltransferase"/>
    <property type="match status" value="1"/>
</dbReference>
<dbReference type="Proteomes" id="UP000464314">
    <property type="component" value="Chromosome"/>
</dbReference>
<evidence type="ECO:0000256" key="4">
    <source>
        <dbReference type="ARBA" id="ARBA00022679"/>
    </source>
</evidence>
<dbReference type="NCBIfam" id="TIGR00453">
    <property type="entry name" value="ispD"/>
    <property type="match status" value="1"/>
</dbReference>
<sequence>MNNKKIIAIILAAGTGKRMNSSTAKQYLHLGGKPILYYSIKAFEDSCVDEIILVTGKSDIDFCKSSIVDAYKFKKVRHIVEGGKERYHSVFNGLNKIDTADYVLIHDGVRPFITVEIIEDIIKNLEVHNACAVGVPSKDTIKIVNQDGVVIETPDRDKIWSVQTPQAFSYDIIKQAYCMIMEKLAYNKVQREYKDLPIITDDRNLKNVDVTGINITDDAMVVEYTMNYPIKMIMGSYRNIKITTPEDIIIGEALLEKYF</sequence>
<dbReference type="PROSITE" id="PS01295">
    <property type="entry name" value="ISPD"/>
    <property type="match status" value="1"/>
</dbReference>
<dbReference type="Gene3D" id="3.90.550.10">
    <property type="entry name" value="Spore Coat Polysaccharide Biosynthesis Protein SpsA, Chain A"/>
    <property type="match status" value="1"/>
</dbReference>
<name>A0A6P1THZ0_9FIRM</name>
<dbReference type="GO" id="GO:0050518">
    <property type="term" value="F:2-C-methyl-D-erythritol 4-phosphate cytidylyltransferase activity"/>
    <property type="evidence" value="ECO:0007669"/>
    <property type="project" value="UniProtKB-UniRule"/>
</dbReference>
<accession>A0A6P1THZ0</accession>
<keyword evidence="6 7" id="KW-0414">Isoprene biosynthesis</keyword>
<evidence type="ECO:0000256" key="1">
    <source>
        <dbReference type="ARBA" id="ARBA00001282"/>
    </source>
</evidence>
<dbReference type="RefSeq" id="WP_161836753.1">
    <property type="nucleotide sequence ID" value="NZ_CP048000.1"/>
</dbReference>
<dbReference type="InterPro" id="IPR034683">
    <property type="entry name" value="IspD/TarI"/>
</dbReference>
<dbReference type="PANTHER" id="PTHR32125:SF4">
    <property type="entry name" value="2-C-METHYL-D-ERYTHRITOL 4-PHOSPHATE CYTIDYLYLTRANSFERASE, CHLOROPLASTIC"/>
    <property type="match status" value="1"/>
</dbReference>
<keyword evidence="5 7" id="KW-0548">Nucleotidyltransferase</keyword>
<feature type="site" description="Positions MEP for the nucleophilic attack" evidence="7">
    <location>
        <position position="241"/>
    </location>
</feature>
<evidence type="ECO:0000313" key="8">
    <source>
        <dbReference type="EMBL" id="QHQ59917.1"/>
    </source>
</evidence>
<dbReference type="KEGG" id="anr:Ana3638_03255"/>
<dbReference type="EMBL" id="CP048000">
    <property type="protein sequence ID" value="QHQ59917.1"/>
    <property type="molecule type" value="Genomic_DNA"/>
</dbReference>
<dbReference type="AlphaFoldDB" id="A0A6P1THZ0"/>
<protein>
    <recommendedName>
        <fullName evidence="7">2-C-methyl-D-erythritol 4-phosphate cytidylyltransferase</fullName>
        <ecNumber evidence="7">2.7.7.60</ecNumber>
    </recommendedName>
    <alternativeName>
        <fullName evidence="7">4-diphosphocytidyl-2C-methyl-D-erythritol synthase</fullName>
    </alternativeName>
    <alternativeName>
        <fullName evidence="7">MEP cytidylyltransferase</fullName>
        <shortName evidence="7">MCT</shortName>
    </alternativeName>
</protein>
<dbReference type="InterPro" id="IPR050088">
    <property type="entry name" value="IspD/TarI_cytidylyltransf_bact"/>
</dbReference>
<proteinExistence type="inferred from homology"/>
<dbReference type="HAMAP" id="MF_00108">
    <property type="entry name" value="IspD"/>
    <property type="match status" value="1"/>
</dbReference>
<feature type="site" description="Transition state stabilizer" evidence="7">
    <location>
        <position position="18"/>
    </location>
</feature>
<dbReference type="UniPathway" id="UPA00056">
    <property type="reaction ID" value="UER00093"/>
</dbReference>
<dbReference type="SUPFAM" id="SSF53448">
    <property type="entry name" value="Nucleotide-diphospho-sugar transferases"/>
    <property type="match status" value="1"/>
</dbReference>
<evidence type="ECO:0000256" key="3">
    <source>
        <dbReference type="ARBA" id="ARBA00009789"/>
    </source>
</evidence>
<feature type="site" description="Positions MEP for the nucleophilic attack" evidence="7">
    <location>
        <position position="156"/>
    </location>
</feature>
<comment type="catalytic activity">
    <reaction evidence="1 7">
        <text>2-C-methyl-D-erythritol 4-phosphate + CTP + H(+) = 4-CDP-2-C-methyl-D-erythritol + diphosphate</text>
        <dbReference type="Rhea" id="RHEA:13429"/>
        <dbReference type="ChEBI" id="CHEBI:15378"/>
        <dbReference type="ChEBI" id="CHEBI:33019"/>
        <dbReference type="ChEBI" id="CHEBI:37563"/>
        <dbReference type="ChEBI" id="CHEBI:57823"/>
        <dbReference type="ChEBI" id="CHEBI:58262"/>
        <dbReference type="EC" id="2.7.7.60"/>
    </reaction>
</comment>
<organism evidence="8 9">
    <name type="scientific">Anaerocolumna sedimenticola</name>
    <dbReference type="NCBI Taxonomy" id="2696063"/>
    <lineage>
        <taxon>Bacteria</taxon>
        <taxon>Bacillati</taxon>
        <taxon>Bacillota</taxon>
        <taxon>Clostridia</taxon>
        <taxon>Lachnospirales</taxon>
        <taxon>Lachnospiraceae</taxon>
        <taxon>Anaerocolumna</taxon>
    </lineage>
</organism>
<keyword evidence="9" id="KW-1185">Reference proteome</keyword>
<comment type="similarity">
    <text evidence="3 7">Belongs to the IspD/TarI cytidylyltransferase family. IspD subfamily.</text>
</comment>
<dbReference type="PANTHER" id="PTHR32125">
    <property type="entry name" value="2-C-METHYL-D-ERYTHRITOL 4-PHOSPHATE CYTIDYLYLTRANSFERASE, CHLOROPLASTIC"/>
    <property type="match status" value="1"/>
</dbReference>
<evidence type="ECO:0000256" key="6">
    <source>
        <dbReference type="ARBA" id="ARBA00023229"/>
    </source>
</evidence>
<dbReference type="InterPro" id="IPR001228">
    <property type="entry name" value="IspD"/>
</dbReference>
<evidence type="ECO:0000313" key="9">
    <source>
        <dbReference type="Proteomes" id="UP000464314"/>
    </source>
</evidence>
<dbReference type="EC" id="2.7.7.60" evidence="7"/>
<evidence type="ECO:0000256" key="2">
    <source>
        <dbReference type="ARBA" id="ARBA00004787"/>
    </source>
</evidence>
<evidence type="ECO:0000256" key="7">
    <source>
        <dbReference type="HAMAP-Rule" id="MF_00108"/>
    </source>
</evidence>